<evidence type="ECO:0000256" key="1">
    <source>
        <dbReference type="SAM" id="Phobius"/>
    </source>
</evidence>
<feature type="transmembrane region" description="Helical" evidence="1">
    <location>
        <begin position="105"/>
        <end position="128"/>
    </location>
</feature>
<name>A0A061S6K6_9CHLO</name>
<reference evidence="2" key="1">
    <citation type="submission" date="2014-05" db="EMBL/GenBank/DDBJ databases">
        <title>The transcriptome of the halophilic microalga Tetraselmis sp. GSL018 isolated from the Great Salt Lake, Utah.</title>
        <authorList>
            <person name="Jinkerson R.E."/>
            <person name="D'Adamo S."/>
            <person name="Posewitz M.C."/>
        </authorList>
    </citation>
    <scope>NUCLEOTIDE SEQUENCE</scope>
    <source>
        <strain evidence="2">GSL018</strain>
    </source>
</reference>
<keyword evidence="1" id="KW-0812">Transmembrane</keyword>
<proteinExistence type="predicted"/>
<keyword evidence="1" id="KW-0472">Membrane</keyword>
<feature type="non-terminal residue" evidence="2">
    <location>
        <position position="1"/>
    </location>
</feature>
<protein>
    <submittedName>
        <fullName evidence="2">Uncharacterized protein</fullName>
    </submittedName>
</protein>
<keyword evidence="1" id="KW-1133">Transmembrane helix</keyword>
<organism evidence="2">
    <name type="scientific">Tetraselmis sp. GSL018</name>
    <dbReference type="NCBI Taxonomy" id="582737"/>
    <lineage>
        <taxon>Eukaryota</taxon>
        <taxon>Viridiplantae</taxon>
        <taxon>Chlorophyta</taxon>
        <taxon>core chlorophytes</taxon>
        <taxon>Chlorodendrophyceae</taxon>
        <taxon>Chlorodendrales</taxon>
        <taxon>Chlorodendraceae</taxon>
        <taxon>Tetraselmis</taxon>
    </lineage>
</organism>
<dbReference type="EMBL" id="GBEZ01004408">
    <property type="protein sequence ID" value="JAC80807.1"/>
    <property type="molecule type" value="Transcribed_RNA"/>
</dbReference>
<sequence length="137" mass="15650">RLSCFSDYLKLQKTKLKSKSRPWAGVLKFGDNRAGCVFLRSTGQNRNFPTDPSEEPLVLSDIGRAVLPQTGVRLSKAVLEFVLDAFRVIRFFDYPPFFSTLKTSFAVLLGIFGFMIFQSSLDSFYIWLYTTTTRLIL</sequence>
<evidence type="ECO:0000313" key="2">
    <source>
        <dbReference type="EMBL" id="JAC80807.1"/>
    </source>
</evidence>
<gene>
    <name evidence="2" type="ORF">TSPGSL018_9420</name>
</gene>
<dbReference type="AlphaFoldDB" id="A0A061S6K6"/>
<accession>A0A061S6K6</accession>